<keyword evidence="2" id="KW-1185">Reference proteome</keyword>
<reference evidence="2" key="1">
    <citation type="submission" date="2013-02" db="EMBL/GenBank/DDBJ databases">
        <authorList>
            <person name="Hughes D."/>
        </authorList>
    </citation>
    <scope>NUCLEOTIDE SEQUENCE</scope>
    <source>
        <strain>Durham</strain>
        <strain evidence="2">NC isolate 2 -- Noor lab</strain>
    </source>
</reference>
<sequence>LENSGVTIVGYADDVVLIARVSCCTSKSVWTKYNGFGVNAIKTKQVLFTAFRHPMLDGVELKISNRKLIWKENIEERRKKAYIGWFACSKAIGKS</sequence>
<dbReference type="EnsemblMetazoa" id="MESCA006238-RA">
    <property type="protein sequence ID" value="MESCA006238-PA"/>
    <property type="gene ID" value="MESCA006238"/>
</dbReference>
<proteinExistence type="predicted"/>
<protein>
    <recommendedName>
        <fullName evidence="3">Reverse transcriptase domain-containing protein</fullName>
    </recommendedName>
</protein>
<dbReference type="AlphaFoldDB" id="T1GRF6"/>
<accession>T1GRF6</accession>
<evidence type="ECO:0000313" key="2">
    <source>
        <dbReference type="Proteomes" id="UP000015102"/>
    </source>
</evidence>
<evidence type="ECO:0000313" key="1">
    <source>
        <dbReference type="EnsemblMetazoa" id="MESCA006238-PA"/>
    </source>
</evidence>
<dbReference type="EMBL" id="CAQQ02148252">
    <property type="status" value="NOT_ANNOTATED_CDS"/>
    <property type="molecule type" value="Genomic_DNA"/>
</dbReference>
<evidence type="ECO:0008006" key="3">
    <source>
        <dbReference type="Google" id="ProtNLM"/>
    </source>
</evidence>
<dbReference type="Proteomes" id="UP000015102">
    <property type="component" value="Unassembled WGS sequence"/>
</dbReference>
<name>T1GRF6_MEGSC</name>
<organism evidence="1 2">
    <name type="scientific">Megaselia scalaris</name>
    <name type="common">Humpbacked fly</name>
    <name type="synonym">Phora scalaris</name>
    <dbReference type="NCBI Taxonomy" id="36166"/>
    <lineage>
        <taxon>Eukaryota</taxon>
        <taxon>Metazoa</taxon>
        <taxon>Ecdysozoa</taxon>
        <taxon>Arthropoda</taxon>
        <taxon>Hexapoda</taxon>
        <taxon>Insecta</taxon>
        <taxon>Pterygota</taxon>
        <taxon>Neoptera</taxon>
        <taxon>Endopterygota</taxon>
        <taxon>Diptera</taxon>
        <taxon>Brachycera</taxon>
        <taxon>Muscomorpha</taxon>
        <taxon>Platypezoidea</taxon>
        <taxon>Phoridae</taxon>
        <taxon>Megaseliini</taxon>
        <taxon>Megaselia</taxon>
    </lineage>
</organism>
<reference evidence="1" key="2">
    <citation type="submission" date="2015-06" db="UniProtKB">
        <authorList>
            <consortium name="EnsemblMetazoa"/>
        </authorList>
    </citation>
    <scope>IDENTIFICATION</scope>
</reference>
<dbReference type="HOGENOM" id="CLU_2378728_0_0_1"/>